<evidence type="ECO:0000313" key="2">
    <source>
        <dbReference type="Proteomes" id="UP001432146"/>
    </source>
</evidence>
<reference evidence="1 2" key="1">
    <citation type="submission" date="2024-05" db="EMBL/GenBank/DDBJ databases">
        <title>The nuclear and mitochondrial genome assemblies of Tetragonisca angustula (Apidae: Meliponini), a tiny yet remarkable pollinator in the Neotropics.</title>
        <authorList>
            <person name="Ferrari R."/>
            <person name="Ricardo P.C."/>
            <person name="Dias F.C."/>
            <person name="Araujo N.S."/>
            <person name="Soares D.O."/>
            <person name="Zhou Q.-S."/>
            <person name="Zhu C.-D."/>
            <person name="Coutinho L."/>
            <person name="Airas M.C."/>
            <person name="Batista T.M."/>
        </authorList>
    </citation>
    <scope>NUCLEOTIDE SEQUENCE [LARGE SCALE GENOMIC DNA]</scope>
    <source>
        <strain evidence="1">ASF017062</strain>
        <tissue evidence="1">Abdomen</tissue>
    </source>
</reference>
<proteinExistence type="predicted"/>
<sequence length="110" mass="13266">MWSSLCEIFEKDSQQQKCNLLQEFYNYLFEKITDISTDISKLHNLRYNLEGLNTDIDDDMLMVKIIGTLPIEYKYFASAWKYMQKEEKTLENLTARFLAEETRMEEKWIT</sequence>
<organism evidence="1 2">
    <name type="scientific">Tetragonisca angustula</name>
    <dbReference type="NCBI Taxonomy" id="166442"/>
    <lineage>
        <taxon>Eukaryota</taxon>
        <taxon>Metazoa</taxon>
        <taxon>Ecdysozoa</taxon>
        <taxon>Arthropoda</taxon>
        <taxon>Hexapoda</taxon>
        <taxon>Insecta</taxon>
        <taxon>Pterygota</taxon>
        <taxon>Neoptera</taxon>
        <taxon>Endopterygota</taxon>
        <taxon>Hymenoptera</taxon>
        <taxon>Apocrita</taxon>
        <taxon>Aculeata</taxon>
        <taxon>Apoidea</taxon>
        <taxon>Anthophila</taxon>
        <taxon>Apidae</taxon>
        <taxon>Tetragonisca</taxon>
    </lineage>
</organism>
<keyword evidence="2" id="KW-1185">Reference proteome</keyword>
<name>A0AAW0ZW75_9HYME</name>
<dbReference type="Proteomes" id="UP001432146">
    <property type="component" value="Unassembled WGS sequence"/>
</dbReference>
<dbReference type="AlphaFoldDB" id="A0AAW0ZW75"/>
<accession>A0AAW0ZW75</accession>
<dbReference type="EMBL" id="JAWNGG020000103">
    <property type="protein sequence ID" value="KAK9301899.1"/>
    <property type="molecule type" value="Genomic_DNA"/>
</dbReference>
<gene>
    <name evidence="1" type="ORF">QLX08_005897</name>
</gene>
<protein>
    <submittedName>
        <fullName evidence="1">Uncharacterized protein</fullName>
    </submittedName>
</protein>
<comment type="caution">
    <text evidence="1">The sequence shown here is derived from an EMBL/GenBank/DDBJ whole genome shotgun (WGS) entry which is preliminary data.</text>
</comment>
<evidence type="ECO:0000313" key="1">
    <source>
        <dbReference type="EMBL" id="KAK9301899.1"/>
    </source>
</evidence>
<dbReference type="Pfam" id="PF14223">
    <property type="entry name" value="Retrotran_gag_2"/>
    <property type="match status" value="1"/>
</dbReference>